<dbReference type="GO" id="GO:0016853">
    <property type="term" value="F:isomerase activity"/>
    <property type="evidence" value="ECO:0007669"/>
    <property type="project" value="UniProtKB-KW"/>
</dbReference>
<gene>
    <name evidence="1" type="ORF">GGR31_000086</name>
</gene>
<comment type="caution">
    <text evidence="1">The sequence shown here is derived from an EMBL/GenBank/DDBJ whole genome shotgun (WGS) entry which is preliminary data.</text>
</comment>
<dbReference type="InterPro" id="IPR036249">
    <property type="entry name" value="Thioredoxin-like_sf"/>
</dbReference>
<dbReference type="Proteomes" id="UP001257659">
    <property type="component" value="Unassembled WGS sequence"/>
</dbReference>
<sequence>METVSLIQLVLEEFQQAMRYDEYKNLIDSLLAENKSTGANQSEQLTMYSSLNQRRMKRWEKTLKISPEAKEKIEAFPKKMGWLVISEGWCGDAAHILPVLQKMASFNKNIDLRIVLRDEHEKLMNEFLTNGGKSIPKLIMIDLAEEKIIADWGPRPSAATKMVEKYKKDHGSLDADFKEELQLWYNKDKGKTVVEDITKILYTEAQPFG</sequence>
<dbReference type="RefSeq" id="WP_309726187.1">
    <property type="nucleotide sequence ID" value="NZ_JAVDQA010000001.1"/>
</dbReference>
<protein>
    <submittedName>
        <fullName evidence="1">Thiol-disulfide isomerase/thioredoxin</fullName>
    </submittedName>
</protein>
<evidence type="ECO:0000313" key="2">
    <source>
        <dbReference type="Proteomes" id="UP001257659"/>
    </source>
</evidence>
<keyword evidence="1" id="KW-0413">Isomerase</keyword>
<dbReference type="CDD" id="cd01659">
    <property type="entry name" value="TRX_superfamily"/>
    <property type="match status" value="1"/>
</dbReference>
<dbReference type="SUPFAM" id="SSF52833">
    <property type="entry name" value="Thioredoxin-like"/>
    <property type="match status" value="1"/>
</dbReference>
<name>A0ABU1K2J1_9FLAO</name>
<reference evidence="1 2" key="1">
    <citation type="submission" date="2023-07" db="EMBL/GenBank/DDBJ databases">
        <title>Genomic Encyclopedia of Type Strains, Phase IV (KMG-IV): sequencing the most valuable type-strain genomes for metagenomic binning, comparative biology and taxonomic classification.</title>
        <authorList>
            <person name="Goeker M."/>
        </authorList>
    </citation>
    <scope>NUCLEOTIDE SEQUENCE [LARGE SCALE GENOMIC DNA]</scope>
    <source>
        <strain evidence="1 2">DSM 102814</strain>
    </source>
</reference>
<proteinExistence type="predicted"/>
<dbReference type="EMBL" id="JAVDQA010000001">
    <property type="protein sequence ID" value="MDR6299470.1"/>
    <property type="molecule type" value="Genomic_DNA"/>
</dbReference>
<accession>A0ABU1K2J1</accession>
<keyword evidence="2" id="KW-1185">Reference proteome</keyword>
<organism evidence="1 2">
    <name type="scientific">Mesonia maritima</name>
    <dbReference type="NCBI Taxonomy" id="1793873"/>
    <lineage>
        <taxon>Bacteria</taxon>
        <taxon>Pseudomonadati</taxon>
        <taxon>Bacteroidota</taxon>
        <taxon>Flavobacteriia</taxon>
        <taxon>Flavobacteriales</taxon>
        <taxon>Flavobacteriaceae</taxon>
        <taxon>Mesonia</taxon>
    </lineage>
</organism>
<evidence type="ECO:0000313" key="1">
    <source>
        <dbReference type="EMBL" id="MDR6299470.1"/>
    </source>
</evidence>
<dbReference type="Gene3D" id="3.40.30.10">
    <property type="entry name" value="Glutaredoxin"/>
    <property type="match status" value="1"/>
</dbReference>
<dbReference type="Pfam" id="PF14595">
    <property type="entry name" value="Thioredoxin_9"/>
    <property type="match status" value="1"/>
</dbReference>